<evidence type="ECO:0000313" key="1">
    <source>
        <dbReference type="EMBL" id="VFU21501.1"/>
    </source>
</evidence>
<gene>
    <name evidence="1" type="ORF">SVIM_LOCUS13925</name>
</gene>
<accession>A0A6N2K9D8</accession>
<name>A0A6N2K9D8_SALVM</name>
<organism evidence="1">
    <name type="scientific">Salix viminalis</name>
    <name type="common">Common osier</name>
    <name type="synonym">Basket willow</name>
    <dbReference type="NCBI Taxonomy" id="40686"/>
    <lineage>
        <taxon>Eukaryota</taxon>
        <taxon>Viridiplantae</taxon>
        <taxon>Streptophyta</taxon>
        <taxon>Embryophyta</taxon>
        <taxon>Tracheophyta</taxon>
        <taxon>Spermatophyta</taxon>
        <taxon>Magnoliopsida</taxon>
        <taxon>eudicotyledons</taxon>
        <taxon>Gunneridae</taxon>
        <taxon>Pentapetalae</taxon>
        <taxon>rosids</taxon>
        <taxon>fabids</taxon>
        <taxon>Malpighiales</taxon>
        <taxon>Salicaceae</taxon>
        <taxon>Saliceae</taxon>
        <taxon>Salix</taxon>
    </lineage>
</organism>
<reference evidence="1" key="1">
    <citation type="submission" date="2019-03" db="EMBL/GenBank/DDBJ databases">
        <authorList>
            <person name="Mank J."/>
            <person name="Almeida P."/>
        </authorList>
    </citation>
    <scope>NUCLEOTIDE SEQUENCE</scope>
    <source>
        <strain evidence="1">78183</strain>
    </source>
</reference>
<proteinExistence type="predicted"/>
<sequence length="22" mass="2778">MERSRTNSHLIRRKIRKSWIPL</sequence>
<dbReference type="AlphaFoldDB" id="A0A6N2K9D8"/>
<protein>
    <submittedName>
        <fullName evidence="1">Uncharacterized protein</fullName>
    </submittedName>
</protein>
<dbReference type="EMBL" id="CAADRP010000002">
    <property type="protein sequence ID" value="VFU21501.1"/>
    <property type="molecule type" value="Genomic_DNA"/>
</dbReference>